<comment type="caution">
    <text evidence="6">The sequence shown here is derived from an EMBL/GenBank/DDBJ whole genome shotgun (WGS) entry which is preliminary data.</text>
</comment>
<dbReference type="AlphaFoldDB" id="A0AAD8AKM8"/>
<dbReference type="Gene3D" id="1.20.5.4090">
    <property type="match status" value="1"/>
</dbReference>
<proteinExistence type="predicted"/>
<feature type="coiled-coil region" evidence="3">
    <location>
        <begin position="221"/>
        <end position="483"/>
    </location>
</feature>
<evidence type="ECO:0000259" key="5">
    <source>
        <dbReference type="Pfam" id="PF01576"/>
    </source>
</evidence>
<sequence>GCDIVMAQSNTGGTASRRHGRNEHDSASITSSRYADADWEAKEALRQRELEEARARATQMEKTMRWWSDCTANWREKWSKVRNERNKAREESKLLRTKLESAIKEINSLKREKLELESQNDQLKKEMERIHLLLLKHAGQWDQELLDALESEDPEHDITSKNTDSELCSMDESRPERDYNSALVLDKDSCAEEYILQGAVPKHAVEIFSQQTDIDVLSLDKENLLQKLSMLQLRLDEASKTVQAERDEKAVLHRNLEKLEGELQEMKDKCEDLRASRQEVVREFLQLQDQHQNQVRLIQLDLQDETSSREGMDRRLADLRTELERLQAENAAEWGKRERLETEKLGLERDNKKLRAEVRDLQERLERKGRPLSASDTDVRHLQQELADKNKELSDLRHSHGKLKKVLQDKSTELAHAVRRAEQYEAEVKRLRGRVEELKRELAVAEDEVDSASNNIRKLQRTNDELQEQVESLQVQVEHLHTRLRMNSSSTLLSHRGPALLDEEPSDDDIGGY</sequence>
<reference evidence="6" key="1">
    <citation type="journal article" date="2023" name="IScience">
        <title>Live-bearing cockroach genome reveals convergent evolutionary mechanisms linked to viviparity in insects and beyond.</title>
        <authorList>
            <person name="Fouks B."/>
            <person name="Harrison M.C."/>
            <person name="Mikhailova A.A."/>
            <person name="Marchal E."/>
            <person name="English S."/>
            <person name="Carruthers M."/>
            <person name="Jennings E.C."/>
            <person name="Chiamaka E.L."/>
            <person name="Frigard R.A."/>
            <person name="Pippel M."/>
            <person name="Attardo G.M."/>
            <person name="Benoit J.B."/>
            <person name="Bornberg-Bauer E."/>
            <person name="Tobe S.S."/>
        </authorList>
    </citation>
    <scope>NUCLEOTIDE SEQUENCE</scope>
    <source>
        <strain evidence="6">Stay&amp;Tobe</strain>
    </source>
</reference>
<evidence type="ECO:0000313" key="7">
    <source>
        <dbReference type="Proteomes" id="UP001233999"/>
    </source>
</evidence>
<dbReference type="Gene3D" id="1.20.5.340">
    <property type="match status" value="1"/>
</dbReference>
<feature type="region of interest" description="Disordered" evidence="4">
    <location>
        <begin position="1"/>
        <end position="31"/>
    </location>
</feature>
<gene>
    <name evidence="6" type="ORF">L9F63_009740</name>
</gene>
<dbReference type="Proteomes" id="UP001233999">
    <property type="component" value="Unassembled WGS sequence"/>
</dbReference>
<name>A0AAD8AKM8_DIPPU</name>
<feature type="domain" description="Myosin tail" evidence="5">
    <location>
        <begin position="290"/>
        <end position="484"/>
    </location>
</feature>
<evidence type="ECO:0000256" key="1">
    <source>
        <dbReference type="ARBA" id="ARBA00023054"/>
    </source>
</evidence>
<evidence type="ECO:0000256" key="4">
    <source>
        <dbReference type="SAM" id="MobiDB-lite"/>
    </source>
</evidence>
<dbReference type="PANTHER" id="PTHR46292">
    <property type="entry name" value="COILED-COIL DOMAIN-CONTAINING PROTEIN 102A"/>
    <property type="match status" value="1"/>
</dbReference>
<keyword evidence="1 3" id="KW-0175">Coiled coil</keyword>
<dbReference type="PANTHER" id="PTHR46292:SF1">
    <property type="entry name" value="COILED-COIL DOMAIN-CONTAINING PROTEIN 102A"/>
    <property type="match status" value="1"/>
</dbReference>
<feature type="region of interest" description="Disordered" evidence="4">
    <location>
        <begin position="152"/>
        <end position="173"/>
    </location>
</feature>
<feature type="coiled-coil region" evidence="3">
    <location>
        <begin position="85"/>
        <end position="133"/>
    </location>
</feature>
<reference evidence="6" key="2">
    <citation type="submission" date="2023-05" db="EMBL/GenBank/DDBJ databases">
        <authorList>
            <person name="Fouks B."/>
        </authorList>
    </citation>
    <scope>NUCLEOTIDE SEQUENCE</scope>
    <source>
        <strain evidence="6">Stay&amp;Tobe</strain>
        <tissue evidence="6">Testes</tissue>
    </source>
</reference>
<protein>
    <recommendedName>
        <fullName evidence="2">Coiled-coil domain-containing protein 102A</fullName>
    </recommendedName>
</protein>
<feature type="region of interest" description="Disordered" evidence="4">
    <location>
        <begin position="488"/>
        <end position="513"/>
    </location>
</feature>
<evidence type="ECO:0000256" key="3">
    <source>
        <dbReference type="SAM" id="Coils"/>
    </source>
</evidence>
<feature type="compositionally biased region" description="Acidic residues" evidence="4">
    <location>
        <begin position="501"/>
        <end position="513"/>
    </location>
</feature>
<evidence type="ECO:0000256" key="2">
    <source>
        <dbReference type="ARBA" id="ARBA00040149"/>
    </source>
</evidence>
<dbReference type="EMBL" id="JASPKZ010000463">
    <property type="protein sequence ID" value="KAJ9599912.1"/>
    <property type="molecule type" value="Genomic_DNA"/>
</dbReference>
<accession>A0AAD8AKM8</accession>
<dbReference type="SUPFAM" id="SSF90257">
    <property type="entry name" value="Myosin rod fragments"/>
    <property type="match status" value="1"/>
</dbReference>
<dbReference type="GO" id="GO:0016459">
    <property type="term" value="C:myosin complex"/>
    <property type="evidence" value="ECO:0007669"/>
    <property type="project" value="InterPro"/>
</dbReference>
<feature type="non-terminal residue" evidence="6">
    <location>
        <position position="1"/>
    </location>
</feature>
<organism evidence="6 7">
    <name type="scientific">Diploptera punctata</name>
    <name type="common">Pacific beetle cockroach</name>
    <dbReference type="NCBI Taxonomy" id="6984"/>
    <lineage>
        <taxon>Eukaryota</taxon>
        <taxon>Metazoa</taxon>
        <taxon>Ecdysozoa</taxon>
        <taxon>Arthropoda</taxon>
        <taxon>Hexapoda</taxon>
        <taxon>Insecta</taxon>
        <taxon>Pterygota</taxon>
        <taxon>Neoptera</taxon>
        <taxon>Polyneoptera</taxon>
        <taxon>Dictyoptera</taxon>
        <taxon>Blattodea</taxon>
        <taxon>Blaberoidea</taxon>
        <taxon>Blaberidae</taxon>
        <taxon>Diplopterinae</taxon>
        <taxon>Diploptera</taxon>
    </lineage>
</organism>
<dbReference type="Pfam" id="PF01576">
    <property type="entry name" value="Myosin_tail_1"/>
    <property type="match status" value="1"/>
</dbReference>
<dbReference type="InterPro" id="IPR002928">
    <property type="entry name" value="Myosin_tail"/>
</dbReference>
<evidence type="ECO:0000313" key="6">
    <source>
        <dbReference type="EMBL" id="KAJ9599912.1"/>
    </source>
</evidence>
<keyword evidence="7" id="KW-1185">Reference proteome</keyword>